<evidence type="ECO:0000313" key="3">
    <source>
        <dbReference type="EnsemblFungi" id="PTTG_31150-t43_1-p1"/>
    </source>
</evidence>
<reference evidence="2" key="2">
    <citation type="submission" date="2016-05" db="EMBL/GenBank/DDBJ databases">
        <title>Comparative analysis highlights variable genome content of wheat rusts and divergence of the mating loci.</title>
        <authorList>
            <person name="Cuomo C.A."/>
            <person name="Bakkeren G."/>
            <person name="Szabo L."/>
            <person name="Khalil H."/>
            <person name="Joly D."/>
            <person name="Goldberg J."/>
            <person name="Young S."/>
            <person name="Zeng Q."/>
            <person name="Fellers J."/>
        </authorList>
    </citation>
    <scope>NUCLEOTIDE SEQUENCE [LARGE SCALE GENOMIC DNA]</scope>
    <source>
        <strain evidence="2">1-1 BBBD Race 1</strain>
    </source>
</reference>
<sequence length="96" mass="10761">RLIIDSPHLTSNSVRFLDNFSAGTRGSASAEAFLRTNQYAVIFLHRSHSLEPFSRHYPHSTNPFLDLLAIQPSPKHPAPIPLGQPISRSSRSYRPI</sequence>
<dbReference type="VEuPathDB" id="FungiDB:PTTG_31150"/>
<evidence type="ECO:0000313" key="2">
    <source>
        <dbReference type="EMBL" id="OAV84623.1"/>
    </source>
</evidence>
<dbReference type="EnsemblFungi" id="PTTG_31150-t43_1">
    <property type="protein sequence ID" value="PTTG_31150-t43_1-p1"/>
    <property type="gene ID" value="PTTG_31150"/>
</dbReference>
<dbReference type="Gene3D" id="3.40.50.10300">
    <property type="entry name" value="CoaB-like"/>
    <property type="match status" value="1"/>
</dbReference>
<feature type="non-terminal residue" evidence="2">
    <location>
        <position position="1"/>
    </location>
</feature>
<dbReference type="EMBL" id="ADAS02014292">
    <property type="protein sequence ID" value="OAV84623.1"/>
    <property type="molecule type" value="Genomic_DNA"/>
</dbReference>
<dbReference type="InterPro" id="IPR035929">
    <property type="entry name" value="CoaB-like_sf"/>
</dbReference>
<proteinExistence type="predicted"/>
<organism evidence="2">
    <name type="scientific">Puccinia triticina (isolate 1-1 / race 1 (BBBD))</name>
    <name type="common">Brown leaf rust fungus</name>
    <dbReference type="NCBI Taxonomy" id="630390"/>
    <lineage>
        <taxon>Eukaryota</taxon>
        <taxon>Fungi</taxon>
        <taxon>Dikarya</taxon>
        <taxon>Basidiomycota</taxon>
        <taxon>Pucciniomycotina</taxon>
        <taxon>Pucciniomycetes</taxon>
        <taxon>Pucciniales</taxon>
        <taxon>Pucciniaceae</taxon>
        <taxon>Puccinia</taxon>
    </lineage>
</organism>
<dbReference type="AlphaFoldDB" id="A0A180FYI3"/>
<dbReference type="Proteomes" id="UP000005240">
    <property type="component" value="Unassembled WGS sequence"/>
</dbReference>
<protein>
    <submittedName>
        <fullName evidence="2 3">Uncharacterized protein</fullName>
    </submittedName>
</protein>
<dbReference type="STRING" id="630390.A0A180FYI3"/>
<dbReference type="OrthoDB" id="70224at2759"/>
<reference evidence="3" key="4">
    <citation type="submission" date="2025-05" db="UniProtKB">
        <authorList>
            <consortium name="EnsemblFungi"/>
        </authorList>
    </citation>
    <scope>IDENTIFICATION</scope>
    <source>
        <strain evidence="3">isolate 1-1 / race 1 (BBBD)</strain>
    </source>
</reference>
<dbReference type="SUPFAM" id="SSF102645">
    <property type="entry name" value="CoaB-like"/>
    <property type="match status" value="1"/>
</dbReference>
<reference evidence="3 4" key="3">
    <citation type="journal article" date="2017" name="G3 (Bethesda)">
        <title>Comparative analysis highlights variable genome content of wheat rusts and divergence of the mating loci.</title>
        <authorList>
            <person name="Cuomo C.A."/>
            <person name="Bakkeren G."/>
            <person name="Khalil H.B."/>
            <person name="Panwar V."/>
            <person name="Joly D."/>
            <person name="Linning R."/>
            <person name="Sakthikumar S."/>
            <person name="Song X."/>
            <person name="Adiconis X."/>
            <person name="Fan L."/>
            <person name="Goldberg J.M."/>
            <person name="Levin J.Z."/>
            <person name="Young S."/>
            <person name="Zeng Q."/>
            <person name="Anikster Y."/>
            <person name="Bruce M."/>
            <person name="Wang M."/>
            <person name="Yin C."/>
            <person name="McCallum B."/>
            <person name="Szabo L.J."/>
            <person name="Hulbert S."/>
            <person name="Chen X."/>
            <person name="Fellers J.P."/>
        </authorList>
    </citation>
    <scope>NUCLEOTIDE SEQUENCE</scope>
    <source>
        <strain evidence="3">isolate 1-1 / race 1 (BBBD)</strain>
        <strain evidence="4">Isolate 1-1 / race 1 (BBBD)</strain>
    </source>
</reference>
<feature type="compositionally biased region" description="Low complexity" evidence="1">
    <location>
        <begin position="87"/>
        <end position="96"/>
    </location>
</feature>
<keyword evidence="4" id="KW-1185">Reference proteome</keyword>
<feature type="region of interest" description="Disordered" evidence="1">
    <location>
        <begin position="75"/>
        <end position="96"/>
    </location>
</feature>
<evidence type="ECO:0000313" key="4">
    <source>
        <dbReference type="Proteomes" id="UP000005240"/>
    </source>
</evidence>
<reference evidence="2" key="1">
    <citation type="submission" date="2009-11" db="EMBL/GenBank/DDBJ databases">
        <authorList>
            <consortium name="The Broad Institute Genome Sequencing Platform"/>
            <person name="Ward D."/>
            <person name="Feldgarden M."/>
            <person name="Earl A."/>
            <person name="Young S.K."/>
            <person name="Zeng Q."/>
            <person name="Koehrsen M."/>
            <person name="Alvarado L."/>
            <person name="Berlin A."/>
            <person name="Bochicchio J."/>
            <person name="Borenstein D."/>
            <person name="Chapman S.B."/>
            <person name="Chen Z."/>
            <person name="Engels R."/>
            <person name="Freedman E."/>
            <person name="Gellesch M."/>
            <person name="Goldberg J."/>
            <person name="Griggs A."/>
            <person name="Gujja S."/>
            <person name="Heilman E."/>
            <person name="Heiman D."/>
            <person name="Hepburn T."/>
            <person name="Howarth C."/>
            <person name="Jen D."/>
            <person name="Larson L."/>
            <person name="Lewis B."/>
            <person name="Mehta T."/>
            <person name="Park D."/>
            <person name="Pearson M."/>
            <person name="Roberts A."/>
            <person name="Saif S."/>
            <person name="Shea T."/>
            <person name="Shenoy N."/>
            <person name="Sisk P."/>
            <person name="Stolte C."/>
            <person name="Sykes S."/>
            <person name="Thomson T."/>
            <person name="Walk T."/>
            <person name="White J."/>
            <person name="Yandava C."/>
            <person name="Izard J."/>
            <person name="Baranova O.V."/>
            <person name="Blanton J.M."/>
            <person name="Tanner A.C."/>
            <person name="Dewhirst F.E."/>
            <person name="Haas B."/>
            <person name="Nusbaum C."/>
            <person name="Birren B."/>
        </authorList>
    </citation>
    <scope>NUCLEOTIDE SEQUENCE [LARGE SCALE GENOMIC DNA]</scope>
    <source>
        <strain evidence="2">1-1 BBBD Race 1</strain>
    </source>
</reference>
<accession>A0A180FYI3</accession>
<evidence type="ECO:0000256" key="1">
    <source>
        <dbReference type="SAM" id="MobiDB-lite"/>
    </source>
</evidence>
<gene>
    <name evidence="2" type="ORF">PTTG_31150</name>
</gene>
<name>A0A180FYI3_PUCT1</name>